<evidence type="ECO:0000256" key="1">
    <source>
        <dbReference type="SAM" id="MobiDB-lite"/>
    </source>
</evidence>
<comment type="caution">
    <text evidence="2">The sequence shown here is derived from an EMBL/GenBank/DDBJ whole genome shotgun (WGS) entry which is preliminary data.</text>
</comment>
<evidence type="ECO:0000313" key="3">
    <source>
        <dbReference type="Proteomes" id="UP000652761"/>
    </source>
</evidence>
<sequence length="119" mass="12919">MAGGSDSCLWVCSRLWRARGWGTDTSRRTGPQLVLFLVPHFRELGQESLKVSGLGLQLCSLQVWCWFVSTVFDLVELKRQLDLSAVAASLRGEGEQKGSRPSSSSGQHRSGVGPSSPAE</sequence>
<organism evidence="2 3">
    <name type="scientific">Colocasia esculenta</name>
    <name type="common">Wild taro</name>
    <name type="synonym">Arum esculentum</name>
    <dbReference type="NCBI Taxonomy" id="4460"/>
    <lineage>
        <taxon>Eukaryota</taxon>
        <taxon>Viridiplantae</taxon>
        <taxon>Streptophyta</taxon>
        <taxon>Embryophyta</taxon>
        <taxon>Tracheophyta</taxon>
        <taxon>Spermatophyta</taxon>
        <taxon>Magnoliopsida</taxon>
        <taxon>Liliopsida</taxon>
        <taxon>Araceae</taxon>
        <taxon>Aroideae</taxon>
        <taxon>Colocasieae</taxon>
        <taxon>Colocasia</taxon>
    </lineage>
</organism>
<feature type="compositionally biased region" description="Low complexity" evidence="1">
    <location>
        <begin position="99"/>
        <end position="113"/>
    </location>
</feature>
<dbReference type="EMBL" id="NMUH01006104">
    <property type="protein sequence ID" value="MQM14473.1"/>
    <property type="molecule type" value="Genomic_DNA"/>
</dbReference>
<reference evidence="2" key="1">
    <citation type="submission" date="2017-07" db="EMBL/GenBank/DDBJ databases">
        <title>Taro Niue Genome Assembly and Annotation.</title>
        <authorList>
            <person name="Atibalentja N."/>
            <person name="Keating K."/>
            <person name="Fields C.J."/>
        </authorList>
    </citation>
    <scope>NUCLEOTIDE SEQUENCE</scope>
    <source>
        <strain evidence="2">Niue_2</strain>
        <tissue evidence="2">Leaf</tissue>
    </source>
</reference>
<dbReference type="Proteomes" id="UP000652761">
    <property type="component" value="Unassembled WGS sequence"/>
</dbReference>
<keyword evidence="3" id="KW-1185">Reference proteome</keyword>
<accession>A0A843WSU4</accession>
<name>A0A843WSU4_COLES</name>
<dbReference type="AlphaFoldDB" id="A0A843WSU4"/>
<gene>
    <name evidence="2" type="ORF">Taro_047405</name>
</gene>
<proteinExistence type="predicted"/>
<protein>
    <submittedName>
        <fullName evidence="2">Uncharacterized protein</fullName>
    </submittedName>
</protein>
<feature type="region of interest" description="Disordered" evidence="1">
    <location>
        <begin position="90"/>
        <end position="119"/>
    </location>
</feature>
<evidence type="ECO:0000313" key="2">
    <source>
        <dbReference type="EMBL" id="MQM14473.1"/>
    </source>
</evidence>